<evidence type="ECO:0000313" key="3">
    <source>
        <dbReference type="EMBL" id="GLH73046.1"/>
    </source>
</evidence>
<dbReference type="Pfam" id="PF00571">
    <property type="entry name" value="CBS"/>
    <property type="match status" value="1"/>
</dbReference>
<comment type="caution">
    <text evidence="3">The sequence shown here is derived from an EMBL/GenBank/DDBJ whole genome shotgun (WGS) entry which is preliminary data.</text>
</comment>
<feature type="domain" description="CBS" evidence="2">
    <location>
        <begin position="50"/>
        <end position="107"/>
    </location>
</feature>
<keyword evidence="4" id="KW-1185">Reference proteome</keyword>
<dbReference type="Gene3D" id="3.90.550.10">
    <property type="entry name" value="Spore Coat Polysaccharide Biosynthesis Protein SpsA, Chain A"/>
    <property type="match status" value="1"/>
</dbReference>
<name>A0ABQ5QFE4_9BACT</name>
<dbReference type="Gene3D" id="3.10.580.10">
    <property type="entry name" value="CBS-domain"/>
    <property type="match status" value="1"/>
</dbReference>
<gene>
    <name evidence="3" type="ORF">GETHLI_15480</name>
</gene>
<organism evidence="3 4">
    <name type="scientific">Geothrix limicola</name>
    <dbReference type="NCBI Taxonomy" id="2927978"/>
    <lineage>
        <taxon>Bacteria</taxon>
        <taxon>Pseudomonadati</taxon>
        <taxon>Acidobacteriota</taxon>
        <taxon>Holophagae</taxon>
        <taxon>Holophagales</taxon>
        <taxon>Holophagaceae</taxon>
        <taxon>Geothrix</taxon>
    </lineage>
</organism>
<accession>A0ABQ5QFE4</accession>
<reference evidence="3 4" key="1">
    <citation type="journal article" date="2023" name="Antonie Van Leeuwenhoek">
        <title>Mesoterricola silvestris gen. nov., sp. nov., Mesoterricola sediminis sp. nov., Geothrix oryzae sp. nov., Geothrix edaphica sp. nov., Geothrix rubra sp. nov., and Geothrix limicola sp. nov., six novel members of Acidobacteriota isolated from soils.</title>
        <authorList>
            <person name="Itoh H."/>
            <person name="Sugisawa Y."/>
            <person name="Mise K."/>
            <person name="Xu Z."/>
            <person name="Kuniyasu M."/>
            <person name="Ushijima N."/>
            <person name="Kawano K."/>
            <person name="Kobayashi E."/>
            <person name="Shiratori Y."/>
            <person name="Masuda Y."/>
            <person name="Senoo K."/>
        </authorList>
    </citation>
    <scope>NUCLEOTIDE SEQUENCE [LARGE SCALE GENOMIC DNA]</scope>
    <source>
        <strain evidence="3 4">Red804</strain>
    </source>
</reference>
<proteinExistence type="predicted"/>
<dbReference type="EMBL" id="BSDE01000002">
    <property type="protein sequence ID" value="GLH73046.1"/>
    <property type="molecule type" value="Genomic_DNA"/>
</dbReference>
<protein>
    <submittedName>
        <fullName evidence="3">Alcohol dehydrogenase</fullName>
    </submittedName>
</protein>
<dbReference type="InterPro" id="IPR046342">
    <property type="entry name" value="CBS_dom_sf"/>
</dbReference>
<dbReference type="SUPFAM" id="SSF54631">
    <property type="entry name" value="CBS-domain pair"/>
    <property type="match status" value="1"/>
</dbReference>
<keyword evidence="1" id="KW-0129">CBS domain</keyword>
<dbReference type="SUPFAM" id="SSF53448">
    <property type="entry name" value="Nucleotide-diphospho-sugar transferases"/>
    <property type="match status" value="1"/>
</dbReference>
<dbReference type="InterPro" id="IPR000644">
    <property type="entry name" value="CBS_dom"/>
</dbReference>
<dbReference type="PANTHER" id="PTHR22572">
    <property type="entry name" value="SUGAR-1-PHOSPHATE GUANYL TRANSFERASE"/>
    <property type="match status" value="1"/>
</dbReference>
<dbReference type="Pfam" id="PF00483">
    <property type="entry name" value="NTP_transferase"/>
    <property type="match status" value="1"/>
</dbReference>
<evidence type="ECO:0000313" key="4">
    <source>
        <dbReference type="Proteomes" id="UP001165069"/>
    </source>
</evidence>
<sequence>MHAMKVLDAGGLEIALVSHNRRLAGVLTDGDLRRALIDGLSFDSPVAKAMQTHFTWVPPEMDRAVVLDIMKARGFKQIPIVGSDMELLGLHTMDDLLGTKPRENAALILCGGFGTRLHPITATIPKPMIHVAGRPILERIVLHLVGSGFRKIYLATHYLSEMIESHFGDGAKFGCSIEYLKEATPMGTGGSLGLLPSGITAPLLVMNGDLVTHFDAARMIDHHTEAGNLVTVGYSTHIHEVPFGVLDLQKGRVCGWQEKPRVSFPISAGIYVVDPSIPARVRARGATPITWVVESCLSAGEPVGVFPVGEDWVDVGRHEELKKARGVS</sequence>
<dbReference type="InterPro" id="IPR029044">
    <property type="entry name" value="Nucleotide-diphossugar_trans"/>
</dbReference>
<dbReference type="Proteomes" id="UP001165069">
    <property type="component" value="Unassembled WGS sequence"/>
</dbReference>
<dbReference type="PROSITE" id="PS51371">
    <property type="entry name" value="CBS"/>
    <property type="match status" value="1"/>
</dbReference>
<dbReference type="InterPro" id="IPR005835">
    <property type="entry name" value="NTP_transferase_dom"/>
</dbReference>
<evidence type="ECO:0000256" key="1">
    <source>
        <dbReference type="PROSITE-ProRule" id="PRU00703"/>
    </source>
</evidence>
<dbReference type="InterPro" id="IPR050486">
    <property type="entry name" value="Mannose-1P_guanyltransferase"/>
</dbReference>
<evidence type="ECO:0000259" key="2">
    <source>
        <dbReference type="PROSITE" id="PS51371"/>
    </source>
</evidence>